<proteinExistence type="predicted"/>
<comment type="caution">
    <text evidence="3">The sequence shown here is derived from an EMBL/GenBank/DDBJ whole genome shotgun (WGS) entry which is preliminary data.</text>
</comment>
<dbReference type="SUPFAM" id="SSF53756">
    <property type="entry name" value="UDP-Glycosyltransferase/glycogen phosphorylase"/>
    <property type="match status" value="1"/>
</dbReference>
<dbReference type="PANTHER" id="PTHR46401:SF2">
    <property type="entry name" value="GLYCOSYLTRANSFERASE WBBK-RELATED"/>
    <property type="match status" value="1"/>
</dbReference>
<dbReference type="Proteomes" id="UP000521017">
    <property type="component" value="Unassembled WGS sequence"/>
</dbReference>
<evidence type="ECO:0000256" key="1">
    <source>
        <dbReference type="ARBA" id="ARBA00022679"/>
    </source>
</evidence>
<evidence type="ECO:0000259" key="2">
    <source>
        <dbReference type="Pfam" id="PF00534"/>
    </source>
</evidence>
<dbReference type="EMBL" id="JACHCC010000008">
    <property type="protein sequence ID" value="MBB6500964.1"/>
    <property type="molecule type" value="Genomic_DNA"/>
</dbReference>
<dbReference type="InterPro" id="IPR001296">
    <property type="entry name" value="Glyco_trans_1"/>
</dbReference>
<dbReference type="Gene3D" id="3.40.50.2000">
    <property type="entry name" value="Glycogen Phosphorylase B"/>
    <property type="match status" value="1"/>
</dbReference>
<gene>
    <name evidence="3" type="ORF">HDF25_003127</name>
</gene>
<feature type="domain" description="Glycosyl transferase family 1" evidence="2">
    <location>
        <begin position="190"/>
        <end position="342"/>
    </location>
</feature>
<dbReference type="GO" id="GO:0009103">
    <property type="term" value="P:lipopolysaccharide biosynthetic process"/>
    <property type="evidence" value="ECO:0007669"/>
    <property type="project" value="TreeGrafter"/>
</dbReference>
<evidence type="ECO:0000313" key="4">
    <source>
        <dbReference type="Proteomes" id="UP000521017"/>
    </source>
</evidence>
<dbReference type="GO" id="GO:0016757">
    <property type="term" value="F:glycosyltransferase activity"/>
    <property type="evidence" value="ECO:0007669"/>
    <property type="project" value="InterPro"/>
</dbReference>
<accession>A0A7X0J5D3</accession>
<keyword evidence="1 3" id="KW-0808">Transferase</keyword>
<evidence type="ECO:0000313" key="3">
    <source>
        <dbReference type="EMBL" id="MBB6500964.1"/>
    </source>
</evidence>
<reference evidence="3 4" key="1">
    <citation type="submission" date="2020-08" db="EMBL/GenBank/DDBJ databases">
        <title>Genomic Encyclopedia of Type Strains, Phase IV (KMG-V): Genome sequencing to study the core and pangenomes of soil and plant-associated prokaryotes.</title>
        <authorList>
            <person name="Whitman W."/>
        </authorList>
    </citation>
    <scope>NUCLEOTIDE SEQUENCE [LARGE SCALE GENOMIC DNA]</scope>
    <source>
        <strain evidence="3 4">M2T3</strain>
    </source>
</reference>
<protein>
    <submittedName>
        <fullName evidence="3">Glycosyltransferase involved in cell wall biosynthesis</fullName>
    </submittedName>
</protein>
<dbReference type="RefSeq" id="WP_184626267.1">
    <property type="nucleotide sequence ID" value="NZ_JACHCC010000008.1"/>
</dbReference>
<name>A0A7X0J5D3_9SPHI</name>
<organism evidence="3 4">
    <name type="scientific">Pedobacter cryoconitis</name>
    <dbReference type="NCBI Taxonomy" id="188932"/>
    <lineage>
        <taxon>Bacteria</taxon>
        <taxon>Pseudomonadati</taxon>
        <taxon>Bacteroidota</taxon>
        <taxon>Sphingobacteriia</taxon>
        <taxon>Sphingobacteriales</taxon>
        <taxon>Sphingobacteriaceae</taxon>
        <taxon>Pedobacter</taxon>
    </lineage>
</organism>
<dbReference type="PANTHER" id="PTHR46401">
    <property type="entry name" value="GLYCOSYLTRANSFERASE WBBK-RELATED"/>
    <property type="match status" value="1"/>
</dbReference>
<sequence>MKTIVVSAVNLVEAGTLAILRDCVQYLSVLAEEKDYRVLVIIHKKELAYFPNIEYIETQWPKKRWVNRLWFEYVSLKKISKELSPVYLWFSLHDTSPTVVAQKRAVYCHNSFPFYKWKLRELYFAPKIVMFAIFSRYFYWINIKKNNYIVVQQSWFREAMANMFNLDPKQIIISKPSSTAVKMFEPGVDNNRSDENYVFIFAASPNSHKNFECICRAVTHLEQKMGIRNFKVYITITGIENKYTRWLFKNWGNKFTSLKFIGFLNRIELETFYASSHCLIFPSKVETWGLPISEFARYQKPMLLADLPYAHETAQGSGRVAFFDPDNEKQLANLMASLIQGNYSMLKPVDVKIIQPPVANNWAQLFDHLLNLPDVNCDFKK</sequence>
<dbReference type="Pfam" id="PF00534">
    <property type="entry name" value="Glycos_transf_1"/>
    <property type="match status" value="1"/>
</dbReference>
<dbReference type="AlphaFoldDB" id="A0A7X0J5D3"/>